<gene>
    <name evidence="2" type="ORF">Clacol_002885</name>
</gene>
<protein>
    <submittedName>
        <fullName evidence="2">Uncharacterized protein</fullName>
    </submittedName>
</protein>
<dbReference type="EMBL" id="BPWL01000003">
    <property type="protein sequence ID" value="GJJ08666.1"/>
    <property type="molecule type" value="Genomic_DNA"/>
</dbReference>
<reference evidence="2" key="1">
    <citation type="submission" date="2021-10" db="EMBL/GenBank/DDBJ databases">
        <title>De novo Genome Assembly of Clathrus columnatus (Basidiomycota, Fungi) Using Illumina and Nanopore Sequence Data.</title>
        <authorList>
            <person name="Ogiso-Tanaka E."/>
            <person name="Itagaki H."/>
            <person name="Hosoya T."/>
            <person name="Hosaka K."/>
        </authorList>
    </citation>
    <scope>NUCLEOTIDE SEQUENCE</scope>
    <source>
        <strain evidence="2">MO-923</strain>
    </source>
</reference>
<feature type="transmembrane region" description="Helical" evidence="1">
    <location>
        <begin position="146"/>
        <end position="164"/>
    </location>
</feature>
<sequence>MNASDIPNPLTPLALLPESLADQFQVSRYILVATSGDLYLRLYPYEYDFSKFVNIISQLSPAQKVGSCSQLMLAVGWTFVVALSSTEFLFLLRIRAIFDDKKWVVALFFAMWLATVGGSVVVPFGIKGDHIGPTAYCINTVVQPYSSAGIVISAVNDTLVFFFISTRLMLWTSSNEGAGDRFRSFVQGNGLPAFSKMLLQSGQQVTVGGNIVTMAMILAPASLPAPYHAMFTVPNIAITNSMACRVFRDVKFGRIMMTTSTPVASGSRMPSFANTVVGVNRSNQFNSSTSTTMELGSVYQGHKVSLPLSSSEHHELETSVGAYGVWPPWLSW</sequence>
<comment type="caution">
    <text evidence="2">The sequence shown here is derived from an EMBL/GenBank/DDBJ whole genome shotgun (WGS) entry which is preliminary data.</text>
</comment>
<evidence type="ECO:0000256" key="1">
    <source>
        <dbReference type="SAM" id="Phobius"/>
    </source>
</evidence>
<evidence type="ECO:0000313" key="2">
    <source>
        <dbReference type="EMBL" id="GJJ08666.1"/>
    </source>
</evidence>
<feature type="transmembrane region" description="Helical" evidence="1">
    <location>
        <begin position="71"/>
        <end position="92"/>
    </location>
</feature>
<feature type="transmembrane region" description="Helical" evidence="1">
    <location>
        <begin position="104"/>
        <end position="126"/>
    </location>
</feature>
<keyword evidence="1" id="KW-1133">Transmembrane helix</keyword>
<proteinExistence type="predicted"/>
<organism evidence="2 3">
    <name type="scientific">Clathrus columnatus</name>
    <dbReference type="NCBI Taxonomy" id="1419009"/>
    <lineage>
        <taxon>Eukaryota</taxon>
        <taxon>Fungi</taxon>
        <taxon>Dikarya</taxon>
        <taxon>Basidiomycota</taxon>
        <taxon>Agaricomycotina</taxon>
        <taxon>Agaricomycetes</taxon>
        <taxon>Phallomycetidae</taxon>
        <taxon>Phallales</taxon>
        <taxon>Clathraceae</taxon>
        <taxon>Clathrus</taxon>
    </lineage>
</organism>
<keyword evidence="1" id="KW-0472">Membrane</keyword>
<dbReference type="Proteomes" id="UP001050691">
    <property type="component" value="Unassembled WGS sequence"/>
</dbReference>
<keyword evidence="1" id="KW-0812">Transmembrane</keyword>
<name>A0AAV5A6N6_9AGAM</name>
<accession>A0AAV5A6N6</accession>
<keyword evidence="3" id="KW-1185">Reference proteome</keyword>
<dbReference type="AlphaFoldDB" id="A0AAV5A6N6"/>
<evidence type="ECO:0000313" key="3">
    <source>
        <dbReference type="Proteomes" id="UP001050691"/>
    </source>
</evidence>